<keyword evidence="2" id="KW-1185">Reference proteome</keyword>
<name>A0A9P3EYC6_9EURO</name>
<dbReference type="RefSeq" id="XP_043161128.1">
    <property type="nucleotide sequence ID" value="XM_043305193.1"/>
</dbReference>
<dbReference type="InterPro" id="IPR040632">
    <property type="entry name" value="Sulfotransfer_4"/>
</dbReference>
<sequence>MQRMMLDLDQDPNLFTEAYQGQCIPDWDKVFEKHDAAVGWPSAAFWEQLVEKYPDAKVILTVRDAESWYDSMEGVLNVTRASADFDLPKQMADTMAMIRAIIKNGVLKNFDDRKAMIEDFHARNELIKRTVSPDRLLVFKAQDGWEPLCKFLGVDVPPLNVSYPHANKREDMLERTLYLKEKLEKQMVDN</sequence>
<reference evidence="1 2" key="1">
    <citation type="submission" date="2018-10" db="EMBL/GenBank/DDBJ databases">
        <title>Pan-genome distribution and transcriptional activeness of fungal secondary metabolism genes in Aspergillus section Fumigati.</title>
        <authorList>
            <person name="Takahashi H."/>
            <person name="Umemura M."/>
            <person name="Ninomiya A."/>
            <person name="Kusuya Y."/>
            <person name="Urayama S."/>
            <person name="Shimizu M."/>
            <person name="Watanabe A."/>
            <person name="Kamei K."/>
            <person name="Yaguchi T."/>
            <person name="Hagiwara D."/>
        </authorList>
    </citation>
    <scope>NUCLEOTIDE SEQUENCE [LARGE SCALE GENOMIC DNA]</scope>
    <source>
        <strain evidence="1 2">IFM 55266</strain>
    </source>
</reference>
<dbReference type="GeneID" id="67007946"/>
<dbReference type="PANTHER" id="PTHR36978">
    <property type="entry name" value="P-LOOP CONTAINING NUCLEOTIDE TRIPHOSPHATE HYDROLASE"/>
    <property type="match status" value="1"/>
</dbReference>
<dbReference type="OrthoDB" id="408152at2759"/>
<dbReference type="InterPro" id="IPR027417">
    <property type="entry name" value="P-loop_NTPase"/>
</dbReference>
<evidence type="ECO:0008006" key="3">
    <source>
        <dbReference type="Google" id="ProtNLM"/>
    </source>
</evidence>
<dbReference type="Gene3D" id="3.40.50.300">
    <property type="entry name" value="P-loop containing nucleotide triphosphate hydrolases"/>
    <property type="match status" value="1"/>
</dbReference>
<dbReference type="SUPFAM" id="SSF52540">
    <property type="entry name" value="P-loop containing nucleoside triphosphate hydrolases"/>
    <property type="match status" value="1"/>
</dbReference>
<protein>
    <recommendedName>
        <fullName evidence="3">Sulfotransferase family protein</fullName>
    </recommendedName>
</protein>
<comment type="caution">
    <text evidence="1">The sequence shown here is derived from an EMBL/GenBank/DDBJ whole genome shotgun (WGS) entry which is preliminary data.</text>
</comment>
<dbReference type="Proteomes" id="UP001043456">
    <property type="component" value="Unassembled WGS sequence"/>
</dbReference>
<proteinExistence type="predicted"/>
<dbReference type="AlphaFoldDB" id="A0A9P3EYC6"/>
<dbReference type="Pfam" id="PF17784">
    <property type="entry name" value="Sulfotransfer_4"/>
    <property type="match status" value="1"/>
</dbReference>
<dbReference type="PANTHER" id="PTHR36978:SF4">
    <property type="entry name" value="P-LOOP CONTAINING NUCLEOSIDE TRIPHOSPHATE HYDROLASE PROTEIN"/>
    <property type="match status" value="1"/>
</dbReference>
<organism evidence="1 2">
    <name type="scientific">Aspergillus pseudoviridinutans</name>
    <dbReference type="NCBI Taxonomy" id="1517512"/>
    <lineage>
        <taxon>Eukaryota</taxon>
        <taxon>Fungi</taxon>
        <taxon>Dikarya</taxon>
        <taxon>Ascomycota</taxon>
        <taxon>Pezizomycotina</taxon>
        <taxon>Eurotiomycetes</taxon>
        <taxon>Eurotiomycetidae</taxon>
        <taxon>Eurotiales</taxon>
        <taxon>Aspergillaceae</taxon>
        <taxon>Aspergillus</taxon>
        <taxon>Aspergillus subgen. Fumigati</taxon>
    </lineage>
</organism>
<evidence type="ECO:0000313" key="1">
    <source>
        <dbReference type="EMBL" id="GIJ90382.1"/>
    </source>
</evidence>
<dbReference type="EMBL" id="BHVY01000007">
    <property type="protein sequence ID" value="GIJ90382.1"/>
    <property type="molecule type" value="Genomic_DNA"/>
</dbReference>
<evidence type="ECO:0000313" key="2">
    <source>
        <dbReference type="Proteomes" id="UP001043456"/>
    </source>
</evidence>
<accession>A0A9P3EYC6</accession>
<gene>
    <name evidence="1" type="ORF">Asppvi_009336</name>
</gene>